<evidence type="ECO:0000313" key="3">
    <source>
        <dbReference type="EMBL" id="CAD1789195.1"/>
    </source>
</evidence>
<feature type="region of interest" description="Disordered" evidence="1">
    <location>
        <begin position="1"/>
        <end position="34"/>
    </location>
</feature>
<sequence length="60" mass="6466">MAWSVGRDASTVSGTFVPLTLDPPKDPSSNQLDAPSVLFGTTDARLTGLLRLRLPQTLQR</sequence>
<protein>
    <submittedName>
        <fullName evidence="2">Uncharacterized protein</fullName>
    </submittedName>
</protein>
<dbReference type="Proteomes" id="UP000515493">
    <property type="component" value="Chromosome"/>
</dbReference>
<name>A0A8E4H063_9XANT</name>
<evidence type="ECO:0000256" key="1">
    <source>
        <dbReference type="SAM" id="MobiDB-lite"/>
    </source>
</evidence>
<dbReference type="GeneID" id="79388542"/>
<dbReference type="EMBL" id="LR861803">
    <property type="protein sequence ID" value="CAD1789195.1"/>
    <property type="molecule type" value="Genomic_DNA"/>
</dbReference>
<evidence type="ECO:0000313" key="2">
    <source>
        <dbReference type="EMBL" id="CAD0319140.1"/>
    </source>
</evidence>
<dbReference type="AlphaFoldDB" id="A0A8E4H063"/>
<accession>A0A8E4H063</accession>
<gene>
    <name evidence="2" type="ORF">XSP_001209</name>
</gene>
<evidence type="ECO:0000313" key="4">
    <source>
        <dbReference type="Proteomes" id="UP000515493"/>
    </source>
</evidence>
<dbReference type="KEGG" id="xeu:XSP_001209"/>
<reference evidence="2 4" key="1">
    <citation type="submission" date="2020-07" db="EMBL/GenBank/DDBJ databases">
        <authorList>
            <person name="Teixeira M."/>
        </authorList>
    </citation>
    <scope>NUCLEOTIDE SEQUENCE</scope>
    <source>
        <strain evidence="3">1</strain>
        <strain evidence="2">Xanthomonas sp. CPBF 367</strain>
    </source>
</reference>
<proteinExistence type="predicted"/>
<organism evidence="2">
    <name type="scientific">Xanthomonas euroxanthea</name>
    <dbReference type="NCBI Taxonomy" id="2259622"/>
    <lineage>
        <taxon>Bacteria</taxon>
        <taxon>Pseudomonadati</taxon>
        <taxon>Pseudomonadota</taxon>
        <taxon>Gammaproteobacteria</taxon>
        <taxon>Lysobacterales</taxon>
        <taxon>Lysobacteraceae</taxon>
        <taxon>Xanthomonas</taxon>
    </lineage>
</organism>
<dbReference type="EMBL" id="LR824641">
    <property type="protein sequence ID" value="CAD0319140.1"/>
    <property type="molecule type" value="Genomic_DNA"/>
</dbReference>
<dbReference type="RefSeq" id="WP_119132535.1">
    <property type="nucleotide sequence ID" value="NZ_LR861803.1"/>
</dbReference>